<dbReference type="AlphaFoldDB" id="A0A4Y2LKU2"/>
<name>A0A4Y2LKU2_ARAVE</name>
<dbReference type="Proteomes" id="UP000499080">
    <property type="component" value="Unassembled WGS sequence"/>
</dbReference>
<evidence type="ECO:0000313" key="1">
    <source>
        <dbReference type="EMBL" id="GBN14603.1"/>
    </source>
</evidence>
<evidence type="ECO:0000313" key="2">
    <source>
        <dbReference type="Proteomes" id="UP000499080"/>
    </source>
</evidence>
<proteinExistence type="predicted"/>
<accession>A0A4Y2LKU2</accession>
<keyword evidence="2" id="KW-1185">Reference proteome</keyword>
<reference evidence="1 2" key="1">
    <citation type="journal article" date="2019" name="Sci. Rep.">
        <title>Orb-weaving spider Araneus ventricosus genome elucidates the spidroin gene catalogue.</title>
        <authorList>
            <person name="Kono N."/>
            <person name="Nakamura H."/>
            <person name="Ohtoshi R."/>
            <person name="Moran D.A.P."/>
            <person name="Shinohara A."/>
            <person name="Yoshida Y."/>
            <person name="Fujiwara M."/>
            <person name="Mori M."/>
            <person name="Tomita M."/>
            <person name="Arakawa K."/>
        </authorList>
    </citation>
    <scope>NUCLEOTIDE SEQUENCE [LARGE SCALE GENOMIC DNA]</scope>
</reference>
<protein>
    <submittedName>
        <fullName evidence="1">Uncharacterized protein</fullName>
    </submittedName>
</protein>
<comment type="caution">
    <text evidence="1">The sequence shown here is derived from an EMBL/GenBank/DDBJ whole genome shotgun (WGS) entry which is preliminary data.</text>
</comment>
<gene>
    <name evidence="1" type="ORF">AVEN_238366_1</name>
</gene>
<sequence length="101" mass="11186">MPAGGRFATTFDLTCNRPIHGGSAMEWASKLESLGTEIENLPLGPRSLLVILNYGQMTRTTPALTHPSKRLNHTGRRPLTLQISPCGISFLYNTEIHLKNR</sequence>
<organism evidence="1 2">
    <name type="scientific">Araneus ventricosus</name>
    <name type="common">Orbweaver spider</name>
    <name type="synonym">Epeira ventricosa</name>
    <dbReference type="NCBI Taxonomy" id="182803"/>
    <lineage>
        <taxon>Eukaryota</taxon>
        <taxon>Metazoa</taxon>
        <taxon>Ecdysozoa</taxon>
        <taxon>Arthropoda</taxon>
        <taxon>Chelicerata</taxon>
        <taxon>Arachnida</taxon>
        <taxon>Araneae</taxon>
        <taxon>Araneomorphae</taxon>
        <taxon>Entelegynae</taxon>
        <taxon>Araneoidea</taxon>
        <taxon>Araneidae</taxon>
        <taxon>Araneus</taxon>
    </lineage>
</organism>
<dbReference type="EMBL" id="BGPR01005922">
    <property type="protein sequence ID" value="GBN14603.1"/>
    <property type="molecule type" value="Genomic_DNA"/>
</dbReference>